<dbReference type="OrthoDB" id="2955631at2"/>
<proteinExistence type="predicted"/>
<sequence length="428" mass="48588">MKKIIRRTIAFFNAIKSKIAFYPALLALVGIGLALLMMSIEQSDVSSIMKEFVPQLIIENGDTALTILSVCIGGLISMMVFSFSMVMLLLSQASSNFSPRLLPGLISDKTHQIILGLYLATILYNIFVLFSVEPDENSYSLPGLAILIGITFTLICLCAFIYFIHNISQSIQINNILDDIFDKSLKRLSKIIRDEKDTPSKDSDAFEDTSNWNSYSAKKCGYLQNISIQNVLNFCKARDIKIYITQPKGFFVQSNGHFIKTNKELEEKSLNELYSYINFSRSELVEDNYILAFKQITEIAVKAMSPGINDPGTAVNSIDYLTELFALRLKKSDNSIYFLDNELYLKIATVDFSELIYTTMASLRTYCKHDPVIVQKLLLMLNYLYEQQAYSKKYKECIEREIKLLIDDAKNTFESSADIDRINALDNT</sequence>
<protein>
    <submittedName>
        <fullName evidence="2">DUF2254 domain-containing protein</fullName>
    </submittedName>
</protein>
<dbReference type="Pfam" id="PF10011">
    <property type="entry name" value="DUF2254"/>
    <property type="match status" value="1"/>
</dbReference>
<feature type="transmembrane region" description="Helical" evidence="1">
    <location>
        <begin position="111"/>
        <end position="132"/>
    </location>
</feature>
<keyword evidence="1" id="KW-0812">Transmembrane</keyword>
<evidence type="ECO:0000256" key="1">
    <source>
        <dbReference type="SAM" id="Phobius"/>
    </source>
</evidence>
<organism evidence="2 3">
    <name type="scientific">Pukyongia salina</name>
    <dbReference type="NCBI Taxonomy" id="2094025"/>
    <lineage>
        <taxon>Bacteria</taxon>
        <taxon>Pseudomonadati</taxon>
        <taxon>Bacteroidota</taxon>
        <taxon>Flavobacteriia</taxon>
        <taxon>Flavobacteriales</taxon>
        <taxon>Flavobacteriaceae</taxon>
        <taxon>Pukyongia</taxon>
    </lineage>
</organism>
<keyword evidence="1" id="KW-0472">Membrane</keyword>
<dbReference type="AlphaFoldDB" id="A0A2S0HTA3"/>
<dbReference type="InterPro" id="IPR018723">
    <property type="entry name" value="DUF2254_membrane"/>
</dbReference>
<dbReference type="Proteomes" id="UP000238442">
    <property type="component" value="Chromosome"/>
</dbReference>
<keyword evidence="3" id="KW-1185">Reference proteome</keyword>
<dbReference type="KEGG" id="aue:C5O00_00990"/>
<accession>A0A2S0HTA3</accession>
<evidence type="ECO:0000313" key="2">
    <source>
        <dbReference type="EMBL" id="AVI49814.1"/>
    </source>
</evidence>
<name>A0A2S0HTA3_9FLAO</name>
<feature type="transmembrane region" description="Helical" evidence="1">
    <location>
        <begin position="64"/>
        <end position="90"/>
    </location>
</feature>
<gene>
    <name evidence="2" type="ORF">C5O00_00990</name>
</gene>
<keyword evidence="1" id="KW-1133">Transmembrane helix</keyword>
<dbReference type="RefSeq" id="WP_105214123.1">
    <property type="nucleotide sequence ID" value="NZ_CP027062.1"/>
</dbReference>
<dbReference type="EMBL" id="CP027062">
    <property type="protein sequence ID" value="AVI49814.1"/>
    <property type="molecule type" value="Genomic_DNA"/>
</dbReference>
<reference evidence="2 3" key="1">
    <citation type="submission" date="2018-02" db="EMBL/GenBank/DDBJ databases">
        <title>Genomic analysis of the strain RR4-38 isolated from a seawater recirculating aquaculture system.</title>
        <authorList>
            <person name="Kim Y.-S."/>
            <person name="Jang Y.H."/>
            <person name="Kim K.-H."/>
        </authorList>
    </citation>
    <scope>NUCLEOTIDE SEQUENCE [LARGE SCALE GENOMIC DNA]</scope>
    <source>
        <strain evidence="2 3">RR4-38</strain>
    </source>
</reference>
<evidence type="ECO:0000313" key="3">
    <source>
        <dbReference type="Proteomes" id="UP000238442"/>
    </source>
</evidence>
<feature type="transmembrane region" description="Helical" evidence="1">
    <location>
        <begin position="20"/>
        <end position="40"/>
    </location>
</feature>
<feature type="transmembrane region" description="Helical" evidence="1">
    <location>
        <begin position="144"/>
        <end position="164"/>
    </location>
</feature>